<dbReference type="Gene3D" id="3.10.450.50">
    <property type="match status" value="1"/>
</dbReference>
<gene>
    <name evidence="2" type="ORF">NYR02_03690</name>
</gene>
<evidence type="ECO:0000259" key="1">
    <source>
        <dbReference type="Pfam" id="PF12680"/>
    </source>
</evidence>
<dbReference type="EMBL" id="JAOANI010000012">
    <property type="protein sequence ID" value="MCT7358124.1"/>
    <property type="molecule type" value="Genomic_DNA"/>
</dbReference>
<dbReference type="SUPFAM" id="SSF54427">
    <property type="entry name" value="NTF2-like"/>
    <property type="match status" value="1"/>
</dbReference>
<feature type="domain" description="SnoaL-like" evidence="1">
    <location>
        <begin position="17"/>
        <end position="121"/>
    </location>
</feature>
<reference evidence="2" key="2">
    <citation type="submission" date="2022-08" db="EMBL/GenBank/DDBJ databases">
        <authorList>
            <person name="Dong C."/>
        </authorList>
    </citation>
    <scope>NUCLEOTIDE SEQUENCE</scope>
    <source>
        <strain evidence="2">59MF3M-4</strain>
    </source>
</reference>
<evidence type="ECO:0000313" key="2">
    <source>
        <dbReference type="EMBL" id="MCT7358124.1"/>
    </source>
</evidence>
<dbReference type="Pfam" id="PF12680">
    <property type="entry name" value="SnoaL_2"/>
    <property type="match status" value="1"/>
</dbReference>
<dbReference type="Proteomes" id="UP001147830">
    <property type="component" value="Unassembled WGS sequence"/>
</dbReference>
<dbReference type="InterPro" id="IPR037401">
    <property type="entry name" value="SnoaL-like"/>
</dbReference>
<reference evidence="2" key="1">
    <citation type="journal article" date="2022" name="Front. Microbiol.">
        <title>Genome-based taxonomic rearrangement of Oceanobacter-related bacteria including the description of Thalassolituus hydrocarbonoclasticus sp. nov. and Thalassolituus pacificus sp. nov. and emended description of the genus Thalassolituus.</title>
        <authorList>
            <person name="Dong C."/>
            <person name="Wei L."/>
            <person name="Wang J."/>
            <person name="Lai Q."/>
            <person name="Huang Z."/>
            <person name="Shao Z."/>
        </authorList>
    </citation>
    <scope>NUCLEOTIDE SEQUENCE</scope>
    <source>
        <strain evidence="2">59MF3M-4</strain>
    </source>
</reference>
<comment type="caution">
    <text evidence="2">The sequence shown here is derived from an EMBL/GenBank/DDBJ whole genome shotgun (WGS) entry which is preliminary data.</text>
</comment>
<sequence>MNTLLAVADSSKAERFQALYHGLNRDTVSRNLLSTCYADNIVFCDPFHEVKGISALTDYFIGMYSNVNHIDFIFTSNWHQDERSMLRWTMNFRHPRLRNGELISIEGCSELRWEKDRIVYHRDFFDAGAMLYEHLPVFGWAIRKLKERMQ</sequence>
<dbReference type="AlphaFoldDB" id="A0A9X2WD75"/>
<proteinExistence type="predicted"/>
<dbReference type="InterPro" id="IPR032710">
    <property type="entry name" value="NTF2-like_dom_sf"/>
</dbReference>
<accession>A0A9X2WD75</accession>
<organism evidence="2 3">
    <name type="scientific">Thalassolituus pacificus</name>
    <dbReference type="NCBI Taxonomy" id="2975440"/>
    <lineage>
        <taxon>Bacteria</taxon>
        <taxon>Pseudomonadati</taxon>
        <taxon>Pseudomonadota</taxon>
        <taxon>Gammaproteobacteria</taxon>
        <taxon>Oceanospirillales</taxon>
        <taxon>Oceanospirillaceae</taxon>
        <taxon>Thalassolituus</taxon>
    </lineage>
</organism>
<protein>
    <submittedName>
        <fullName evidence="2">Nuclear transport factor 2 family protein</fullName>
    </submittedName>
</protein>
<keyword evidence="3" id="KW-1185">Reference proteome</keyword>
<dbReference type="RefSeq" id="WP_260975045.1">
    <property type="nucleotide sequence ID" value="NZ_JAOANI010000012.1"/>
</dbReference>
<evidence type="ECO:0000313" key="3">
    <source>
        <dbReference type="Proteomes" id="UP001147830"/>
    </source>
</evidence>
<name>A0A9X2WD75_9GAMM</name>